<gene>
    <name evidence="2" type="ORF">PHJA_001890400</name>
</gene>
<evidence type="ECO:0000313" key="2">
    <source>
        <dbReference type="EMBL" id="GFP97463.1"/>
    </source>
</evidence>
<keyword evidence="1" id="KW-1133">Transmembrane helix</keyword>
<keyword evidence="1" id="KW-0472">Membrane</keyword>
<dbReference type="AlphaFoldDB" id="A0A830CNM4"/>
<dbReference type="OrthoDB" id="1915303at2759"/>
<protein>
    <submittedName>
        <fullName evidence="2">Uncharacterized protein</fullName>
    </submittedName>
</protein>
<evidence type="ECO:0000313" key="3">
    <source>
        <dbReference type="Proteomes" id="UP000653305"/>
    </source>
</evidence>
<comment type="caution">
    <text evidence="2">The sequence shown here is derived from an EMBL/GenBank/DDBJ whole genome shotgun (WGS) entry which is preliminary data.</text>
</comment>
<proteinExistence type="predicted"/>
<feature type="transmembrane region" description="Helical" evidence="1">
    <location>
        <begin position="39"/>
        <end position="57"/>
    </location>
</feature>
<evidence type="ECO:0000256" key="1">
    <source>
        <dbReference type="SAM" id="Phobius"/>
    </source>
</evidence>
<feature type="transmembrane region" description="Helical" evidence="1">
    <location>
        <begin position="98"/>
        <end position="121"/>
    </location>
</feature>
<organism evidence="2 3">
    <name type="scientific">Phtheirospermum japonicum</name>
    <dbReference type="NCBI Taxonomy" id="374723"/>
    <lineage>
        <taxon>Eukaryota</taxon>
        <taxon>Viridiplantae</taxon>
        <taxon>Streptophyta</taxon>
        <taxon>Embryophyta</taxon>
        <taxon>Tracheophyta</taxon>
        <taxon>Spermatophyta</taxon>
        <taxon>Magnoliopsida</taxon>
        <taxon>eudicotyledons</taxon>
        <taxon>Gunneridae</taxon>
        <taxon>Pentapetalae</taxon>
        <taxon>asterids</taxon>
        <taxon>lamiids</taxon>
        <taxon>Lamiales</taxon>
        <taxon>Orobanchaceae</taxon>
        <taxon>Orobanchaceae incertae sedis</taxon>
        <taxon>Phtheirospermum</taxon>
    </lineage>
</organism>
<feature type="transmembrane region" description="Helical" evidence="1">
    <location>
        <begin position="69"/>
        <end position="92"/>
    </location>
</feature>
<dbReference type="EMBL" id="BMAC01000491">
    <property type="protein sequence ID" value="GFP97463.1"/>
    <property type="molecule type" value="Genomic_DNA"/>
</dbReference>
<accession>A0A830CNM4</accession>
<name>A0A830CNM4_9LAMI</name>
<reference evidence="2" key="1">
    <citation type="submission" date="2020-07" db="EMBL/GenBank/DDBJ databases">
        <title>Ethylene signaling mediates host invasion by parasitic plants.</title>
        <authorList>
            <person name="Yoshida S."/>
        </authorList>
    </citation>
    <scope>NUCLEOTIDE SEQUENCE</scope>
    <source>
        <strain evidence="2">Okayama</strain>
    </source>
</reference>
<dbReference type="PANTHER" id="PTHR35307">
    <property type="entry name" value="PROTEIN, PUTATIVE-RELATED"/>
    <property type="match status" value="1"/>
</dbReference>
<keyword evidence="3" id="KW-1185">Reference proteome</keyword>
<dbReference type="Proteomes" id="UP000653305">
    <property type="component" value="Unassembled WGS sequence"/>
</dbReference>
<sequence length="144" mass="15972">MPWIGMYIAAASAACLIAMAADAFNGFRKKRLWLPCKYFPLNAFSLIVLGVAMKLPVDLTSKMVGVNDRLVRISSLALMSTAMANFMVSLGSMEDNEIMLNLAALGILVITIVVNVCIRLYGYGFYYGYRQFYVDEIESIGIIF</sequence>
<keyword evidence="1" id="KW-0812">Transmembrane</keyword>
<dbReference type="PANTHER" id="PTHR35307:SF3">
    <property type="entry name" value="DUF4220 DOMAIN-CONTAINING PROTEIN"/>
    <property type="match status" value="1"/>
</dbReference>